<organism evidence="1 2">
    <name type="scientific">Nothobranchius furzeri</name>
    <name type="common">Turquoise killifish</name>
    <dbReference type="NCBI Taxonomy" id="105023"/>
    <lineage>
        <taxon>Eukaryota</taxon>
        <taxon>Metazoa</taxon>
        <taxon>Chordata</taxon>
        <taxon>Craniata</taxon>
        <taxon>Vertebrata</taxon>
        <taxon>Euteleostomi</taxon>
        <taxon>Actinopterygii</taxon>
        <taxon>Neopterygii</taxon>
        <taxon>Teleostei</taxon>
        <taxon>Neoteleostei</taxon>
        <taxon>Acanthomorphata</taxon>
        <taxon>Ovalentaria</taxon>
        <taxon>Atherinomorphae</taxon>
        <taxon>Cyprinodontiformes</taxon>
        <taxon>Nothobranchiidae</taxon>
        <taxon>Nothobranchius</taxon>
    </lineage>
</organism>
<name>A0A8C6NPX0_NOTFU</name>
<evidence type="ECO:0000313" key="1">
    <source>
        <dbReference type="Ensembl" id="ENSNFUP00015016942.1"/>
    </source>
</evidence>
<reference evidence="1" key="3">
    <citation type="submission" date="2025-09" db="UniProtKB">
        <authorList>
            <consortium name="Ensembl"/>
        </authorList>
    </citation>
    <scope>IDENTIFICATION</scope>
</reference>
<reference evidence="1" key="2">
    <citation type="submission" date="2025-08" db="UniProtKB">
        <authorList>
            <consortium name="Ensembl"/>
        </authorList>
    </citation>
    <scope>IDENTIFICATION</scope>
</reference>
<reference evidence="1" key="1">
    <citation type="submission" date="2014-08" db="EMBL/GenBank/DDBJ databases">
        <authorList>
            <person name="Senf B."/>
            <person name="Petzold A."/>
            <person name="Downie B.R."/>
            <person name="Koch P."/>
            <person name="Platzer M."/>
        </authorList>
    </citation>
    <scope>NUCLEOTIDE SEQUENCE [LARGE SCALE GENOMIC DNA]</scope>
    <source>
        <strain evidence="1">GRZ</strain>
    </source>
</reference>
<evidence type="ECO:0000313" key="2">
    <source>
        <dbReference type="Proteomes" id="UP000694548"/>
    </source>
</evidence>
<keyword evidence="2" id="KW-1185">Reference proteome</keyword>
<dbReference type="AlphaFoldDB" id="A0A8C6NPX0"/>
<proteinExistence type="predicted"/>
<dbReference type="Proteomes" id="UP000694548">
    <property type="component" value="Chromosome sgr11"/>
</dbReference>
<protein>
    <submittedName>
        <fullName evidence="1">Uncharacterized protein</fullName>
    </submittedName>
</protein>
<dbReference type="Ensembl" id="ENSNFUT00015017730.1">
    <property type="protein sequence ID" value="ENSNFUP00015016942.1"/>
    <property type="gene ID" value="ENSNFUG00015008095.1"/>
</dbReference>
<sequence>MPPSAQRAAFIYYQVRTSLSRAAALNAAEGLPPLPESLSGILNLSGGSRRDPIYTAEISSRAGGREVLTAKPGGLDAALALLRKEMIRTTWRWVGSPARVGVSPVIISCLTTPSGLTFTFESSADSRDLSTKYVR</sequence>
<accession>A0A8C6NPX0</accession>